<dbReference type="AlphaFoldDB" id="A0A9P1J0X9"/>
<feature type="compositionally biased region" description="Low complexity" evidence="1">
    <location>
        <begin position="159"/>
        <end position="172"/>
    </location>
</feature>
<reference evidence="2" key="1">
    <citation type="submission" date="2022-11" db="EMBL/GenBank/DDBJ databases">
        <authorList>
            <person name="Kikuchi T."/>
        </authorList>
    </citation>
    <scope>NUCLEOTIDE SEQUENCE</scope>
    <source>
        <strain evidence="2">PS1010</strain>
    </source>
</reference>
<feature type="compositionally biased region" description="Polar residues" evidence="1">
    <location>
        <begin position="128"/>
        <end position="141"/>
    </location>
</feature>
<feature type="compositionally biased region" description="Basic and acidic residues" evidence="1">
    <location>
        <begin position="7"/>
        <end position="18"/>
    </location>
</feature>
<evidence type="ECO:0000313" key="3">
    <source>
        <dbReference type="Proteomes" id="UP001152747"/>
    </source>
</evidence>
<feature type="compositionally biased region" description="Polar residues" evidence="1">
    <location>
        <begin position="173"/>
        <end position="184"/>
    </location>
</feature>
<comment type="caution">
    <text evidence="2">The sequence shown here is derived from an EMBL/GenBank/DDBJ whole genome shotgun (WGS) entry which is preliminary data.</text>
</comment>
<name>A0A9P1J0X9_9PELO</name>
<evidence type="ECO:0000256" key="1">
    <source>
        <dbReference type="SAM" id="MobiDB-lite"/>
    </source>
</evidence>
<protein>
    <submittedName>
        <fullName evidence="2">Uncharacterized protein</fullName>
    </submittedName>
</protein>
<dbReference type="Proteomes" id="UP001152747">
    <property type="component" value="Unassembled WGS sequence"/>
</dbReference>
<sequence>MSSYNRTNHDTLSEDNKPLKHAFPKLHFTYTNRQKDLKNEIKRQKSFDQRIELPRNESTATSTTSAYLTPKLEATPKPSPIIKQHSFNSSYNPYEDSNHRISTTAPRESVFYQTSTAPLAIPKPSPIPVSNISPLTSSYGSPSRKVSPGYTARNFYGESVSPSKSSKSSSSSIHATNSNGSNEKMGSKPSYPDLSTSLYITKTSRSNSTAEKESQVVKKEAHFVKLREPTKVVSSRPPSTLFEPSPKTLPDYYQQKKTNPQQAQKRWQTVNFDTSQENRVAALQANILFDRAKNNEEVIKKQAEKKVEAKKPIFVADALTNIEDDDEDFKTFLKNIQQRKKDASESKNVEGALAGRQMENVQSVETLTKSATAQSNDHIYYEEIDIPFDETDEYSKITEFANELVDDIFSNLENIDIFGHVLQTRLENLNVDYDDVYTPFKVIPTISEDAKQFFTPRNSVE</sequence>
<evidence type="ECO:0000313" key="2">
    <source>
        <dbReference type="EMBL" id="CAI5456111.1"/>
    </source>
</evidence>
<accession>A0A9P1J0X9</accession>
<gene>
    <name evidence="2" type="ORF">CAMP_LOCUS18748</name>
</gene>
<proteinExistence type="predicted"/>
<feature type="region of interest" description="Disordered" evidence="1">
    <location>
        <begin position="229"/>
        <end position="250"/>
    </location>
</feature>
<keyword evidence="3" id="KW-1185">Reference proteome</keyword>
<feature type="region of interest" description="Disordered" evidence="1">
    <location>
        <begin position="1"/>
        <end position="21"/>
    </location>
</feature>
<organism evidence="2 3">
    <name type="scientific">Caenorhabditis angaria</name>
    <dbReference type="NCBI Taxonomy" id="860376"/>
    <lineage>
        <taxon>Eukaryota</taxon>
        <taxon>Metazoa</taxon>
        <taxon>Ecdysozoa</taxon>
        <taxon>Nematoda</taxon>
        <taxon>Chromadorea</taxon>
        <taxon>Rhabditida</taxon>
        <taxon>Rhabditina</taxon>
        <taxon>Rhabditomorpha</taxon>
        <taxon>Rhabditoidea</taxon>
        <taxon>Rhabditidae</taxon>
        <taxon>Peloderinae</taxon>
        <taxon>Caenorhabditis</taxon>
    </lineage>
</organism>
<feature type="region of interest" description="Disordered" evidence="1">
    <location>
        <begin position="118"/>
        <end position="195"/>
    </location>
</feature>
<dbReference type="EMBL" id="CANHGI010000006">
    <property type="protein sequence ID" value="CAI5456111.1"/>
    <property type="molecule type" value="Genomic_DNA"/>
</dbReference>